<dbReference type="AlphaFoldDB" id="A0A0D2FZK8"/>
<gene>
    <name evidence="1" type="ORF">PV04_07585</name>
</gene>
<organism evidence="1 2">
    <name type="scientific">Phialophora macrospora</name>
    <dbReference type="NCBI Taxonomy" id="1851006"/>
    <lineage>
        <taxon>Eukaryota</taxon>
        <taxon>Fungi</taxon>
        <taxon>Dikarya</taxon>
        <taxon>Ascomycota</taxon>
        <taxon>Pezizomycotina</taxon>
        <taxon>Eurotiomycetes</taxon>
        <taxon>Chaetothyriomycetidae</taxon>
        <taxon>Chaetothyriales</taxon>
        <taxon>Herpotrichiellaceae</taxon>
        <taxon>Phialophora</taxon>
    </lineage>
</organism>
<reference evidence="1 2" key="1">
    <citation type="submission" date="2015-01" db="EMBL/GenBank/DDBJ databases">
        <title>The Genome Sequence of Capronia semiimmersa CBS27337.</title>
        <authorList>
            <consortium name="The Broad Institute Genomics Platform"/>
            <person name="Cuomo C."/>
            <person name="de Hoog S."/>
            <person name="Gorbushina A."/>
            <person name="Stielow B."/>
            <person name="Teixiera M."/>
            <person name="Abouelleil A."/>
            <person name="Chapman S.B."/>
            <person name="Priest M."/>
            <person name="Young S.K."/>
            <person name="Wortman J."/>
            <person name="Nusbaum C."/>
            <person name="Birren B."/>
        </authorList>
    </citation>
    <scope>NUCLEOTIDE SEQUENCE [LARGE SCALE GENOMIC DNA]</scope>
    <source>
        <strain evidence="1 2">CBS 27337</strain>
    </source>
</reference>
<dbReference type="PANTHER" id="PTHR33112:SF16">
    <property type="entry name" value="HETEROKARYON INCOMPATIBILITY DOMAIN-CONTAINING PROTEIN"/>
    <property type="match status" value="1"/>
</dbReference>
<dbReference type="Proteomes" id="UP000054266">
    <property type="component" value="Unassembled WGS sequence"/>
</dbReference>
<dbReference type="PANTHER" id="PTHR33112">
    <property type="entry name" value="DOMAIN PROTEIN, PUTATIVE-RELATED"/>
    <property type="match status" value="1"/>
</dbReference>
<accession>A0A0D2FZK8</accession>
<name>A0A0D2FZK8_9EURO</name>
<sequence>MSDIFGNSIVTIAASEAHDSGQGFIAQRNPLSYTICQVNVETKQPFEVIPPCTPHCPDHPFDNAQYHLDTRAWVLQERLLSSRTIHFTRNFVHLECKTDLKCEAMSEIHNCHHQGSRTKADYENFYALLPSLEMEGMRDFGGETFLGYWHQLTRKYSTTNLSRASDLLVALAGLTKPLREQYHLTWSFGLCRDFLLREMLWYVRGGVGVRFPDRAPTWAWAGIDVRGPQIIYDPGLSVTLVANVTTIPQETKFTRKGNYSASDAQHHVKVAGPFRFGVPTPMTNSSDGTSSTSLSMKKVSSTHPLCQGLPWHRDCPFHPDFDLGNEDIPLYGLLVARCWQKAPFATTDVPQQWETEIGVVLTPVTEHPGKYRRVGYFHHRLQPETDDIDHQPIPSFFDDRDCEVREVEII</sequence>
<proteinExistence type="predicted"/>
<evidence type="ECO:0000313" key="1">
    <source>
        <dbReference type="EMBL" id="KIW65314.1"/>
    </source>
</evidence>
<evidence type="ECO:0008006" key="3">
    <source>
        <dbReference type="Google" id="ProtNLM"/>
    </source>
</evidence>
<evidence type="ECO:0000313" key="2">
    <source>
        <dbReference type="Proteomes" id="UP000054266"/>
    </source>
</evidence>
<keyword evidence="2" id="KW-1185">Reference proteome</keyword>
<dbReference type="STRING" id="5601.A0A0D2FZK8"/>
<dbReference type="EMBL" id="KN846960">
    <property type="protein sequence ID" value="KIW65314.1"/>
    <property type="molecule type" value="Genomic_DNA"/>
</dbReference>
<protein>
    <recommendedName>
        <fullName evidence="3">Heterokaryon incompatibility domain-containing protein</fullName>
    </recommendedName>
</protein>
<dbReference type="HOGENOM" id="CLU_670837_0_0_1"/>